<evidence type="ECO:0000256" key="1">
    <source>
        <dbReference type="SAM" id="MobiDB-lite"/>
    </source>
</evidence>
<dbReference type="Proteomes" id="UP000316079">
    <property type="component" value="Unassembled WGS sequence"/>
</dbReference>
<keyword evidence="3" id="KW-1185">Reference proteome</keyword>
<protein>
    <submittedName>
        <fullName evidence="2">Uncharacterized protein</fullName>
    </submittedName>
</protein>
<evidence type="ECO:0000313" key="3">
    <source>
        <dbReference type="Proteomes" id="UP000316079"/>
    </source>
</evidence>
<feature type="region of interest" description="Disordered" evidence="1">
    <location>
        <begin position="1"/>
        <end position="21"/>
    </location>
</feature>
<evidence type="ECO:0000313" key="2">
    <source>
        <dbReference type="EMBL" id="TRY93588.1"/>
    </source>
</evidence>
<reference evidence="2 3" key="1">
    <citation type="journal article" date="2019" name="Sci. Data">
        <title>Hybrid genome assembly and annotation of Danionella translucida.</title>
        <authorList>
            <person name="Kadobianskyi M."/>
            <person name="Schulze L."/>
            <person name="Schuelke M."/>
            <person name="Judkewitz B."/>
        </authorList>
    </citation>
    <scope>NUCLEOTIDE SEQUENCE [LARGE SCALE GENOMIC DNA]</scope>
    <source>
        <strain evidence="2 3">Bolton</strain>
    </source>
</reference>
<gene>
    <name evidence="2" type="ORF">DNTS_005186</name>
</gene>
<proteinExistence type="predicted"/>
<dbReference type="AlphaFoldDB" id="A0A553QV02"/>
<dbReference type="EMBL" id="SRMA01025520">
    <property type="protein sequence ID" value="TRY93588.1"/>
    <property type="molecule type" value="Genomic_DNA"/>
</dbReference>
<sequence length="33" mass="3983">MDSMFRPSCKKEERDRETNAQISDFSKIKSWKC</sequence>
<accession>A0A553QV02</accession>
<comment type="caution">
    <text evidence="2">The sequence shown here is derived from an EMBL/GenBank/DDBJ whole genome shotgun (WGS) entry which is preliminary data.</text>
</comment>
<organism evidence="2 3">
    <name type="scientific">Danionella cerebrum</name>
    <dbReference type="NCBI Taxonomy" id="2873325"/>
    <lineage>
        <taxon>Eukaryota</taxon>
        <taxon>Metazoa</taxon>
        <taxon>Chordata</taxon>
        <taxon>Craniata</taxon>
        <taxon>Vertebrata</taxon>
        <taxon>Euteleostomi</taxon>
        <taxon>Actinopterygii</taxon>
        <taxon>Neopterygii</taxon>
        <taxon>Teleostei</taxon>
        <taxon>Ostariophysi</taxon>
        <taxon>Cypriniformes</taxon>
        <taxon>Danionidae</taxon>
        <taxon>Danioninae</taxon>
        <taxon>Danionella</taxon>
    </lineage>
</organism>
<name>A0A553QV02_9TELE</name>
<feature type="non-terminal residue" evidence="2">
    <location>
        <position position="33"/>
    </location>
</feature>
<feature type="compositionally biased region" description="Basic and acidic residues" evidence="1">
    <location>
        <begin position="9"/>
        <end position="18"/>
    </location>
</feature>